<accession>A0A6P2G1U6</accession>
<evidence type="ECO:0000313" key="1">
    <source>
        <dbReference type="EMBL" id="VVU47477.1"/>
    </source>
</evidence>
<dbReference type="Proteomes" id="UP000494201">
    <property type="component" value="Unassembled WGS sequence"/>
</dbReference>
<dbReference type="AlphaFoldDB" id="A0A6P2G1U6"/>
<name>A0A6P2G1U6_9BURK</name>
<proteinExistence type="predicted"/>
<sequence length="67" mass="6841">MPGTIGAACAGRFGSTRGRSLGAAPGAGFATRTQVDDLITRALPPGKIDGGRDLMNGSESFRSIVLY</sequence>
<protein>
    <submittedName>
        <fullName evidence="1">Uncharacterized protein</fullName>
    </submittedName>
</protein>
<evidence type="ECO:0000313" key="2">
    <source>
        <dbReference type="Proteomes" id="UP000494201"/>
    </source>
</evidence>
<dbReference type="EMBL" id="CABVLY010000001">
    <property type="protein sequence ID" value="VVU47477.1"/>
    <property type="molecule type" value="Genomic_DNA"/>
</dbReference>
<gene>
    <name evidence="1" type="ORF">BAN20980_00167</name>
</gene>
<organism evidence="1 2">
    <name type="scientific">Burkholderia anthina</name>
    <dbReference type="NCBI Taxonomy" id="179879"/>
    <lineage>
        <taxon>Bacteria</taxon>
        <taxon>Pseudomonadati</taxon>
        <taxon>Pseudomonadota</taxon>
        <taxon>Betaproteobacteria</taxon>
        <taxon>Burkholderiales</taxon>
        <taxon>Burkholderiaceae</taxon>
        <taxon>Burkholderia</taxon>
        <taxon>Burkholderia cepacia complex</taxon>
    </lineage>
</organism>
<reference evidence="1 2" key="1">
    <citation type="submission" date="2019-09" db="EMBL/GenBank/DDBJ databases">
        <authorList>
            <person name="Depoorter E."/>
        </authorList>
    </citation>
    <scope>NUCLEOTIDE SEQUENCE [LARGE SCALE GENOMIC DNA]</scope>
    <source>
        <strain evidence="1">LMG 20980</strain>
    </source>
</reference>